<comment type="caution">
    <text evidence="2">The sequence shown here is derived from an EMBL/GenBank/DDBJ whole genome shotgun (WGS) entry which is preliminary data.</text>
</comment>
<dbReference type="EMBL" id="PKPP01004082">
    <property type="protein sequence ID" value="PWA66203.1"/>
    <property type="molecule type" value="Genomic_DNA"/>
</dbReference>
<dbReference type="STRING" id="35608.A0A2U1MY61"/>
<dbReference type="InterPro" id="IPR032675">
    <property type="entry name" value="LRR_dom_sf"/>
</dbReference>
<dbReference type="Pfam" id="PF24758">
    <property type="entry name" value="LRR_At5g56370"/>
    <property type="match status" value="1"/>
</dbReference>
<dbReference type="OrthoDB" id="1722980at2759"/>
<protein>
    <submittedName>
        <fullName evidence="2">F-box domain, Leucine-rich repeat domain, L domain-like protein</fullName>
    </submittedName>
</protein>
<dbReference type="AlphaFoldDB" id="A0A2U1MY61"/>
<accession>A0A2U1MY61</accession>
<dbReference type="SUPFAM" id="SSF52047">
    <property type="entry name" value="RNI-like"/>
    <property type="match status" value="1"/>
</dbReference>
<evidence type="ECO:0000259" key="1">
    <source>
        <dbReference type="PROSITE" id="PS50181"/>
    </source>
</evidence>
<dbReference type="PANTHER" id="PTHR31639:SF312">
    <property type="entry name" value="CYCLIN-LIKE F-BOX"/>
    <property type="match status" value="1"/>
</dbReference>
<dbReference type="PANTHER" id="PTHR31639">
    <property type="entry name" value="F-BOX PROTEIN-LIKE"/>
    <property type="match status" value="1"/>
</dbReference>
<gene>
    <name evidence="2" type="ORF">CTI12_AA220320</name>
</gene>
<dbReference type="PROSITE" id="PS50181">
    <property type="entry name" value="FBOX"/>
    <property type="match status" value="1"/>
</dbReference>
<evidence type="ECO:0000313" key="2">
    <source>
        <dbReference type="EMBL" id="PWA66203.1"/>
    </source>
</evidence>
<name>A0A2U1MY61_ARTAN</name>
<dbReference type="SUPFAM" id="SSF81383">
    <property type="entry name" value="F-box domain"/>
    <property type="match status" value="1"/>
</dbReference>
<keyword evidence="3" id="KW-1185">Reference proteome</keyword>
<dbReference type="Proteomes" id="UP000245207">
    <property type="component" value="Unassembled WGS sequence"/>
</dbReference>
<proteinExistence type="predicted"/>
<feature type="domain" description="F-box" evidence="1">
    <location>
        <begin position="34"/>
        <end position="87"/>
    </location>
</feature>
<dbReference type="InterPro" id="IPR001810">
    <property type="entry name" value="F-box_dom"/>
</dbReference>
<reference evidence="2 3" key="1">
    <citation type="journal article" date="2018" name="Mol. Plant">
        <title>The genome of Artemisia annua provides insight into the evolution of Asteraceae family and artemisinin biosynthesis.</title>
        <authorList>
            <person name="Shen Q."/>
            <person name="Zhang L."/>
            <person name="Liao Z."/>
            <person name="Wang S."/>
            <person name="Yan T."/>
            <person name="Shi P."/>
            <person name="Liu M."/>
            <person name="Fu X."/>
            <person name="Pan Q."/>
            <person name="Wang Y."/>
            <person name="Lv Z."/>
            <person name="Lu X."/>
            <person name="Zhang F."/>
            <person name="Jiang W."/>
            <person name="Ma Y."/>
            <person name="Chen M."/>
            <person name="Hao X."/>
            <person name="Li L."/>
            <person name="Tang Y."/>
            <person name="Lv G."/>
            <person name="Zhou Y."/>
            <person name="Sun X."/>
            <person name="Brodelius P.E."/>
            <person name="Rose J.K.C."/>
            <person name="Tang K."/>
        </authorList>
    </citation>
    <scope>NUCLEOTIDE SEQUENCE [LARGE SCALE GENOMIC DNA]</scope>
    <source>
        <strain evidence="3">cv. Huhao1</strain>
        <tissue evidence="2">Leaf</tissue>
    </source>
</reference>
<dbReference type="Gene3D" id="3.80.10.10">
    <property type="entry name" value="Ribonuclease Inhibitor"/>
    <property type="match status" value="1"/>
</dbReference>
<dbReference type="Pfam" id="PF00646">
    <property type="entry name" value="F-box"/>
    <property type="match status" value="1"/>
</dbReference>
<sequence>MAAGPALRVCKASSCNFAQGPQNFYQIMGRPCMADYISNMPENVISNILNRLPLTEAVTTSILAKNWRFKWTLLTDVILDEDFFYFLKSKFEGMHVTRLLLQLKGPIRRFVFSVEPKPLFAKDNFNYEEIHAWLLLLGQQGIEELLIHNWYSEPVTLPTQMYTRLELKHLKLHWCTLPSLVSFEGFPNLLTLELLSVKFLTGTIWDFIAGCPSVESLKINRTDSKEMRLLDIARPGNLKKLYLSFSLLNQVTTMTTYNISQLSSLPKLESLTLDFQECKLLEEGSSWMNVPVAFVSLKNLNLSGVDFGNNAMVAFIIQMIRGAPRLQMLETRCVLACSPLLKNLYIKPYTLHDDHNENVMMNWELARELLKLHRASPTAVVEFF</sequence>
<dbReference type="InterPro" id="IPR036047">
    <property type="entry name" value="F-box-like_dom_sf"/>
</dbReference>
<evidence type="ECO:0000313" key="3">
    <source>
        <dbReference type="Proteomes" id="UP000245207"/>
    </source>
</evidence>
<organism evidence="2 3">
    <name type="scientific">Artemisia annua</name>
    <name type="common">Sweet wormwood</name>
    <dbReference type="NCBI Taxonomy" id="35608"/>
    <lineage>
        <taxon>Eukaryota</taxon>
        <taxon>Viridiplantae</taxon>
        <taxon>Streptophyta</taxon>
        <taxon>Embryophyta</taxon>
        <taxon>Tracheophyta</taxon>
        <taxon>Spermatophyta</taxon>
        <taxon>Magnoliopsida</taxon>
        <taxon>eudicotyledons</taxon>
        <taxon>Gunneridae</taxon>
        <taxon>Pentapetalae</taxon>
        <taxon>asterids</taxon>
        <taxon>campanulids</taxon>
        <taxon>Asterales</taxon>
        <taxon>Asteraceae</taxon>
        <taxon>Asteroideae</taxon>
        <taxon>Anthemideae</taxon>
        <taxon>Artemisiinae</taxon>
        <taxon>Artemisia</taxon>
    </lineage>
</organism>
<dbReference type="InterPro" id="IPR055411">
    <property type="entry name" value="LRR_FXL15/At3g58940/PEG3-like"/>
</dbReference>